<keyword evidence="3" id="KW-1185">Reference proteome</keyword>
<dbReference type="Proteomes" id="UP000233551">
    <property type="component" value="Unassembled WGS sequence"/>
</dbReference>
<dbReference type="AlphaFoldDB" id="A0A2I0IT80"/>
<protein>
    <submittedName>
        <fullName evidence="2">Uncharacterized protein</fullName>
    </submittedName>
</protein>
<proteinExistence type="predicted"/>
<comment type="caution">
    <text evidence="2">The sequence shown here is derived from an EMBL/GenBank/DDBJ whole genome shotgun (WGS) entry which is preliminary data.</text>
</comment>
<gene>
    <name evidence="2" type="ORF">CRG98_032778</name>
</gene>
<accession>A0A2I0IT80</accession>
<evidence type="ECO:0000313" key="3">
    <source>
        <dbReference type="Proteomes" id="UP000233551"/>
    </source>
</evidence>
<organism evidence="2 3">
    <name type="scientific">Punica granatum</name>
    <name type="common">Pomegranate</name>
    <dbReference type="NCBI Taxonomy" id="22663"/>
    <lineage>
        <taxon>Eukaryota</taxon>
        <taxon>Viridiplantae</taxon>
        <taxon>Streptophyta</taxon>
        <taxon>Embryophyta</taxon>
        <taxon>Tracheophyta</taxon>
        <taxon>Spermatophyta</taxon>
        <taxon>Magnoliopsida</taxon>
        <taxon>eudicotyledons</taxon>
        <taxon>Gunneridae</taxon>
        <taxon>Pentapetalae</taxon>
        <taxon>rosids</taxon>
        <taxon>malvids</taxon>
        <taxon>Myrtales</taxon>
        <taxon>Lythraceae</taxon>
        <taxon>Punica</taxon>
    </lineage>
</organism>
<name>A0A2I0IT80_PUNGR</name>
<feature type="compositionally biased region" description="Polar residues" evidence="1">
    <location>
        <begin position="29"/>
        <end position="48"/>
    </location>
</feature>
<reference evidence="2 3" key="1">
    <citation type="submission" date="2017-11" db="EMBL/GenBank/DDBJ databases">
        <title>De-novo sequencing of pomegranate (Punica granatum L.) genome.</title>
        <authorList>
            <person name="Akparov Z."/>
            <person name="Amiraslanov A."/>
            <person name="Hajiyeva S."/>
            <person name="Abbasov M."/>
            <person name="Kaur K."/>
            <person name="Hamwieh A."/>
            <person name="Solovyev V."/>
            <person name="Salamov A."/>
            <person name="Braich B."/>
            <person name="Kosarev P."/>
            <person name="Mahmoud A."/>
            <person name="Hajiyev E."/>
            <person name="Babayeva S."/>
            <person name="Izzatullayeva V."/>
            <person name="Mammadov A."/>
            <person name="Mammadov A."/>
            <person name="Sharifova S."/>
            <person name="Ojaghi J."/>
            <person name="Eynullazada K."/>
            <person name="Bayramov B."/>
            <person name="Abdulazimova A."/>
            <person name="Shahmuradov I."/>
        </authorList>
    </citation>
    <scope>NUCLEOTIDE SEQUENCE [LARGE SCALE GENOMIC DNA]</scope>
    <source>
        <strain evidence="3">cv. AG2017</strain>
        <tissue evidence="2">Leaf</tissue>
    </source>
</reference>
<evidence type="ECO:0000313" key="2">
    <source>
        <dbReference type="EMBL" id="PKI46840.1"/>
    </source>
</evidence>
<evidence type="ECO:0000256" key="1">
    <source>
        <dbReference type="SAM" id="MobiDB-lite"/>
    </source>
</evidence>
<dbReference type="EMBL" id="PGOL01002569">
    <property type="protein sequence ID" value="PKI46840.1"/>
    <property type="molecule type" value="Genomic_DNA"/>
</dbReference>
<feature type="region of interest" description="Disordered" evidence="1">
    <location>
        <begin position="28"/>
        <end position="68"/>
    </location>
</feature>
<sequence>MVVRLGVTIPSLSPGKCLDNVVEVPKTIFPSQGQGRPRTNSSVHNSPPEQTPKAYGDGSGTSRPNQWVPSFLANQWPKEFIDSTRSKKEERRVTFLEVYERNHQRRKDGAWVGRYAQENVEKFTQASQSIGPNISNENAFKLWQRWLGREEGPCTWD</sequence>